<feature type="transmembrane region" description="Helical" evidence="1">
    <location>
        <begin position="61"/>
        <end position="83"/>
    </location>
</feature>
<feature type="transmembrane region" description="Helical" evidence="1">
    <location>
        <begin position="203"/>
        <end position="226"/>
    </location>
</feature>
<keyword evidence="1" id="KW-0472">Membrane</keyword>
<dbReference type="AlphaFoldDB" id="R7UF65"/>
<dbReference type="PANTHER" id="PTHR33802">
    <property type="entry name" value="SI:CH211-161H7.5-RELATED"/>
    <property type="match status" value="1"/>
</dbReference>
<dbReference type="OrthoDB" id="5586934at2759"/>
<feature type="transmembrane region" description="Helical" evidence="1">
    <location>
        <begin position="238"/>
        <end position="257"/>
    </location>
</feature>
<evidence type="ECO:0000256" key="1">
    <source>
        <dbReference type="SAM" id="Phobius"/>
    </source>
</evidence>
<dbReference type="OMA" id="AGYTFSI"/>
<reference evidence="2 4" key="2">
    <citation type="journal article" date="2013" name="Nature">
        <title>Insights into bilaterian evolution from three spiralian genomes.</title>
        <authorList>
            <person name="Simakov O."/>
            <person name="Marletaz F."/>
            <person name="Cho S.J."/>
            <person name="Edsinger-Gonzales E."/>
            <person name="Havlak P."/>
            <person name="Hellsten U."/>
            <person name="Kuo D.H."/>
            <person name="Larsson T."/>
            <person name="Lv J."/>
            <person name="Arendt D."/>
            <person name="Savage R."/>
            <person name="Osoegawa K."/>
            <person name="de Jong P."/>
            <person name="Grimwood J."/>
            <person name="Chapman J.A."/>
            <person name="Shapiro H."/>
            <person name="Aerts A."/>
            <person name="Otillar R.P."/>
            <person name="Terry A.Y."/>
            <person name="Boore J.L."/>
            <person name="Grigoriev I.V."/>
            <person name="Lindberg D.R."/>
            <person name="Seaver E.C."/>
            <person name="Weisblat D.A."/>
            <person name="Putnam N.H."/>
            <person name="Rokhsar D.S."/>
        </authorList>
    </citation>
    <scope>NUCLEOTIDE SEQUENCE</scope>
    <source>
        <strain evidence="2 4">I ESC-2004</strain>
    </source>
</reference>
<dbReference type="EnsemblMetazoa" id="CapteT169768">
    <property type="protein sequence ID" value="CapteP169768"/>
    <property type="gene ID" value="CapteG169768"/>
</dbReference>
<evidence type="ECO:0000313" key="2">
    <source>
        <dbReference type="EMBL" id="ELU01912.1"/>
    </source>
</evidence>
<evidence type="ECO:0000313" key="4">
    <source>
        <dbReference type="Proteomes" id="UP000014760"/>
    </source>
</evidence>
<dbReference type="PANTHER" id="PTHR33802:SF1">
    <property type="entry name" value="XK-RELATED PROTEIN"/>
    <property type="match status" value="1"/>
</dbReference>
<dbReference type="EMBL" id="KB304598">
    <property type="protein sequence ID" value="ELU01912.1"/>
    <property type="molecule type" value="Genomic_DNA"/>
</dbReference>
<evidence type="ECO:0000313" key="3">
    <source>
        <dbReference type="EnsemblMetazoa" id="CapteP169768"/>
    </source>
</evidence>
<feature type="transmembrane region" description="Helical" evidence="1">
    <location>
        <begin position="263"/>
        <end position="287"/>
    </location>
</feature>
<dbReference type="Proteomes" id="UP000014760">
    <property type="component" value="Unassembled WGS sequence"/>
</dbReference>
<proteinExistence type="predicted"/>
<sequence>MEGPKKLLLAATVFNILVLAAVLVVNAGAGDLGVKWGWFRNTTANISVKYPSDITPTPSTFAIWGVIYAYQFAWIIYSLSLLCRKSLNGYLYFTPYFMPLFFYVLYWFCQFGNIAWLFIWDREYLYASAPVLFMTAIFLVGSLATSMSALAEAASELIHEGKSRELWLVRGFVHNGVGMYATWLTVASHVGLSATLIYREPFLSMDVACSICAGVLSAFVVLYTVLDNFVLDKHTRYLFTPYVVLVWALVGIIQRGFDPERGSSIIVGLLLVYGLIAFVVKIVLVCVRSCKNPEPLTDAHAHKAI</sequence>
<feature type="transmembrane region" description="Helical" evidence="1">
    <location>
        <begin position="7"/>
        <end position="29"/>
    </location>
</feature>
<organism evidence="2">
    <name type="scientific">Capitella teleta</name>
    <name type="common">Polychaete worm</name>
    <dbReference type="NCBI Taxonomy" id="283909"/>
    <lineage>
        <taxon>Eukaryota</taxon>
        <taxon>Metazoa</taxon>
        <taxon>Spiralia</taxon>
        <taxon>Lophotrochozoa</taxon>
        <taxon>Annelida</taxon>
        <taxon>Polychaeta</taxon>
        <taxon>Sedentaria</taxon>
        <taxon>Scolecida</taxon>
        <taxon>Capitellidae</taxon>
        <taxon>Capitella</taxon>
    </lineage>
</organism>
<accession>R7UF65</accession>
<keyword evidence="1" id="KW-1133">Transmembrane helix</keyword>
<dbReference type="EMBL" id="AMQN01001708">
    <property type="status" value="NOT_ANNOTATED_CDS"/>
    <property type="molecule type" value="Genomic_DNA"/>
</dbReference>
<name>R7UF65_CAPTE</name>
<keyword evidence="4" id="KW-1185">Reference proteome</keyword>
<gene>
    <name evidence="2" type="ORF">CAPTEDRAFT_169768</name>
</gene>
<keyword evidence="1" id="KW-0812">Transmembrane</keyword>
<feature type="transmembrane region" description="Helical" evidence="1">
    <location>
        <begin position="95"/>
        <end position="119"/>
    </location>
</feature>
<protein>
    <submittedName>
        <fullName evidence="2 3">Uncharacterized protein</fullName>
    </submittedName>
</protein>
<dbReference type="HOGENOM" id="CLU_076617_0_0_1"/>
<feature type="transmembrane region" description="Helical" evidence="1">
    <location>
        <begin position="131"/>
        <end position="151"/>
    </location>
</feature>
<reference evidence="3" key="3">
    <citation type="submission" date="2015-06" db="UniProtKB">
        <authorList>
            <consortium name="EnsemblMetazoa"/>
        </authorList>
    </citation>
    <scope>IDENTIFICATION</scope>
</reference>
<feature type="transmembrane region" description="Helical" evidence="1">
    <location>
        <begin position="172"/>
        <end position="197"/>
    </location>
</feature>
<reference evidence="4" key="1">
    <citation type="submission" date="2012-12" db="EMBL/GenBank/DDBJ databases">
        <authorList>
            <person name="Hellsten U."/>
            <person name="Grimwood J."/>
            <person name="Chapman J.A."/>
            <person name="Shapiro H."/>
            <person name="Aerts A."/>
            <person name="Otillar R.P."/>
            <person name="Terry A.Y."/>
            <person name="Boore J.L."/>
            <person name="Simakov O."/>
            <person name="Marletaz F."/>
            <person name="Cho S.-J."/>
            <person name="Edsinger-Gonzales E."/>
            <person name="Havlak P."/>
            <person name="Kuo D.-H."/>
            <person name="Larsson T."/>
            <person name="Lv J."/>
            <person name="Arendt D."/>
            <person name="Savage R."/>
            <person name="Osoegawa K."/>
            <person name="de Jong P."/>
            <person name="Lindberg D.R."/>
            <person name="Seaver E.C."/>
            <person name="Weisblat D.A."/>
            <person name="Putnam N.H."/>
            <person name="Grigoriev I.V."/>
            <person name="Rokhsar D.S."/>
        </authorList>
    </citation>
    <scope>NUCLEOTIDE SEQUENCE</scope>
    <source>
        <strain evidence="4">I ESC-2004</strain>
    </source>
</reference>